<dbReference type="Gene3D" id="2.60.40.790">
    <property type="match status" value="1"/>
</dbReference>
<comment type="similarity">
    <text evidence="1 2">Belongs to the small heat shock protein (HSP20) family.</text>
</comment>
<protein>
    <submittedName>
        <fullName evidence="4">HSP20 family protein</fullName>
    </submittedName>
</protein>
<dbReference type="STRING" id="1419482.SAMN05444266_103542"/>
<dbReference type="SUPFAM" id="SSF49764">
    <property type="entry name" value="HSP20-like chaperones"/>
    <property type="match status" value="1"/>
</dbReference>
<dbReference type="OrthoDB" id="9814487at2"/>
<dbReference type="InterPro" id="IPR002068">
    <property type="entry name" value="A-crystallin/Hsp20_dom"/>
</dbReference>
<reference evidence="4 5" key="1">
    <citation type="submission" date="2016-11" db="EMBL/GenBank/DDBJ databases">
        <authorList>
            <person name="Jaros S."/>
            <person name="Januszkiewicz K."/>
            <person name="Wedrychowicz H."/>
        </authorList>
    </citation>
    <scope>NUCLEOTIDE SEQUENCE [LARGE SCALE GENOMIC DNA]</scope>
    <source>
        <strain evidence="4 5">DSM 27406</strain>
    </source>
</reference>
<sequence>MNTLMKKNGNGLTSAASFSSMVDRIFQDNLSRFFDDPVWSVNGSSRSRNIPTNIRETDTGYQLQLAAPGLKKEDFKINLEGDTLTIRVDQQQESSQENKAEGWLKREFQIQSFSRSFQLDDTIDASNISARYADGILQVELLKKEGAQKVSRHIEIQ</sequence>
<dbReference type="AlphaFoldDB" id="A0A1M7B737"/>
<dbReference type="InterPro" id="IPR008978">
    <property type="entry name" value="HSP20-like_chaperone"/>
</dbReference>
<dbReference type="InterPro" id="IPR031107">
    <property type="entry name" value="Small_HSP"/>
</dbReference>
<proteinExistence type="inferred from homology"/>
<gene>
    <name evidence="4" type="ORF">SAMN05444266_103542</name>
</gene>
<dbReference type="PROSITE" id="PS01031">
    <property type="entry name" value="SHSP"/>
    <property type="match status" value="1"/>
</dbReference>
<dbReference type="Proteomes" id="UP000184420">
    <property type="component" value="Unassembled WGS sequence"/>
</dbReference>
<accession>A0A1M7B737</accession>
<dbReference type="RefSeq" id="WP_073080394.1">
    <property type="nucleotide sequence ID" value="NZ_FRBL01000003.1"/>
</dbReference>
<keyword evidence="5" id="KW-1185">Reference proteome</keyword>
<dbReference type="CDD" id="cd06464">
    <property type="entry name" value="ACD_sHsps-like"/>
    <property type="match status" value="1"/>
</dbReference>
<evidence type="ECO:0000259" key="3">
    <source>
        <dbReference type="PROSITE" id="PS01031"/>
    </source>
</evidence>
<dbReference type="PANTHER" id="PTHR11527">
    <property type="entry name" value="HEAT-SHOCK PROTEIN 20 FAMILY MEMBER"/>
    <property type="match status" value="1"/>
</dbReference>
<feature type="domain" description="SHSP" evidence="3">
    <location>
        <begin position="43"/>
        <end position="157"/>
    </location>
</feature>
<organism evidence="4 5">
    <name type="scientific">Chitinophaga jiangningensis</name>
    <dbReference type="NCBI Taxonomy" id="1419482"/>
    <lineage>
        <taxon>Bacteria</taxon>
        <taxon>Pseudomonadati</taxon>
        <taxon>Bacteroidota</taxon>
        <taxon>Chitinophagia</taxon>
        <taxon>Chitinophagales</taxon>
        <taxon>Chitinophagaceae</taxon>
        <taxon>Chitinophaga</taxon>
    </lineage>
</organism>
<dbReference type="EMBL" id="FRBL01000003">
    <property type="protein sequence ID" value="SHL50449.1"/>
    <property type="molecule type" value="Genomic_DNA"/>
</dbReference>
<evidence type="ECO:0000313" key="5">
    <source>
        <dbReference type="Proteomes" id="UP000184420"/>
    </source>
</evidence>
<dbReference type="Pfam" id="PF00011">
    <property type="entry name" value="HSP20"/>
    <property type="match status" value="1"/>
</dbReference>
<evidence type="ECO:0000313" key="4">
    <source>
        <dbReference type="EMBL" id="SHL50449.1"/>
    </source>
</evidence>
<evidence type="ECO:0000256" key="2">
    <source>
        <dbReference type="RuleBase" id="RU003616"/>
    </source>
</evidence>
<name>A0A1M7B737_9BACT</name>
<evidence type="ECO:0000256" key="1">
    <source>
        <dbReference type="PROSITE-ProRule" id="PRU00285"/>
    </source>
</evidence>